<sequence>MGFDVDAIDISDIAIQQAAQRADSMDLHIHWLAHDLERGLPLVGLYDLILMIRYVDNTLLSTVVKLLAPRGKILVEEHLVSKEAVIGPTNPGFRVQPGSVQRALCDLEIEREFEGLIQEPDGTRAALVRVLAQRA</sequence>
<name>A0A382MJ09_9ZZZZ</name>
<proteinExistence type="predicted"/>
<organism evidence="1">
    <name type="scientific">marine metagenome</name>
    <dbReference type="NCBI Taxonomy" id="408172"/>
    <lineage>
        <taxon>unclassified sequences</taxon>
        <taxon>metagenomes</taxon>
        <taxon>ecological metagenomes</taxon>
    </lineage>
</organism>
<evidence type="ECO:0008006" key="2">
    <source>
        <dbReference type="Google" id="ProtNLM"/>
    </source>
</evidence>
<gene>
    <name evidence="1" type="ORF">METZ01_LOCUS300591</name>
</gene>
<dbReference type="SUPFAM" id="SSF53335">
    <property type="entry name" value="S-adenosyl-L-methionine-dependent methyltransferases"/>
    <property type="match status" value="1"/>
</dbReference>
<protein>
    <recommendedName>
        <fullName evidence="2">Methyltransferase domain-containing protein</fullName>
    </recommendedName>
</protein>
<evidence type="ECO:0000313" key="1">
    <source>
        <dbReference type="EMBL" id="SVC47737.1"/>
    </source>
</evidence>
<dbReference type="Gene3D" id="3.40.50.150">
    <property type="entry name" value="Vaccinia Virus protein VP39"/>
    <property type="match status" value="1"/>
</dbReference>
<dbReference type="InterPro" id="IPR029063">
    <property type="entry name" value="SAM-dependent_MTases_sf"/>
</dbReference>
<reference evidence="1" key="1">
    <citation type="submission" date="2018-05" db="EMBL/GenBank/DDBJ databases">
        <authorList>
            <person name="Lanie J.A."/>
            <person name="Ng W.-L."/>
            <person name="Kazmierczak K.M."/>
            <person name="Andrzejewski T.M."/>
            <person name="Davidsen T.M."/>
            <person name="Wayne K.J."/>
            <person name="Tettelin H."/>
            <person name="Glass J.I."/>
            <person name="Rusch D."/>
            <person name="Podicherti R."/>
            <person name="Tsui H.-C.T."/>
            <person name="Winkler M.E."/>
        </authorList>
    </citation>
    <scope>NUCLEOTIDE SEQUENCE</scope>
</reference>
<dbReference type="AlphaFoldDB" id="A0A382MJ09"/>
<accession>A0A382MJ09</accession>
<dbReference type="EMBL" id="UINC01093364">
    <property type="protein sequence ID" value="SVC47737.1"/>
    <property type="molecule type" value="Genomic_DNA"/>
</dbReference>